<evidence type="ECO:0000256" key="3">
    <source>
        <dbReference type="SAM" id="Phobius"/>
    </source>
</evidence>
<dbReference type="InterPro" id="IPR046342">
    <property type="entry name" value="CBS_dom_sf"/>
</dbReference>
<feature type="transmembrane region" description="Helical" evidence="3">
    <location>
        <begin position="34"/>
        <end position="53"/>
    </location>
</feature>
<keyword evidence="6" id="KW-1185">Reference proteome</keyword>
<dbReference type="SUPFAM" id="SSF54631">
    <property type="entry name" value="CBS-domain pair"/>
    <property type="match status" value="1"/>
</dbReference>
<sequence>MHENPDALWQRWQRWQRWRKRLSPAPRTAHPGEWLRAALGACLGLALCCIACGHVFGTEIALRLAGPLGASSLLVFAVASSPLAQPWSVVMGNLVAALVGTAAGLWIDHSILAATLGLALTVLAMYALRCLHPPGTALAVSVALGGPAFEAQGFAVAWPVLLGSALLVAVALAYNRVTRSALSTAPSQARSGQHLTADPLPSERGVFSDEDLDQALEEFGEFVDITRDDLERLLRQTERNALRRSVGQVTAEQIMSRDLLTATPQTTREHAWKLFEKHHIKALPVLDEQKQLVGIVTPGDLFRHAQEDTPGSLFGRLRHRPAPRLGELMTRSVRCVKRDTDIGVLVSMLSDQGLHCLPVLGDDDTLVGLVTQSDLIGGLYRYWLKDLTARAPAPTLKVAS</sequence>
<evidence type="ECO:0000256" key="2">
    <source>
        <dbReference type="PROSITE-ProRule" id="PRU00703"/>
    </source>
</evidence>
<dbReference type="PANTHER" id="PTHR43080">
    <property type="entry name" value="CBS DOMAIN-CONTAINING PROTEIN CBSX3, MITOCHONDRIAL"/>
    <property type="match status" value="1"/>
</dbReference>
<reference evidence="5" key="1">
    <citation type="submission" date="2020-05" db="EMBL/GenBank/DDBJ databases">
        <title>Complete genome sequence of Pseudomonas sp. Sm006.</title>
        <authorList>
            <person name="Takeuchi K."/>
            <person name="Someya N."/>
        </authorList>
    </citation>
    <scope>NUCLEOTIDE SEQUENCE</scope>
    <source>
        <strain evidence="5">Sm006</strain>
    </source>
</reference>
<organism evidence="5 6">
    <name type="scientific">Pseudomonas solani</name>
    <dbReference type="NCBI Taxonomy" id="2731552"/>
    <lineage>
        <taxon>Bacteria</taxon>
        <taxon>Pseudomonadati</taxon>
        <taxon>Pseudomonadota</taxon>
        <taxon>Gammaproteobacteria</taxon>
        <taxon>Pseudomonadales</taxon>
        <taxon>Pseudomonadaceae</taxon>
        <taxon>Pseudomonas</taxon>
    </lineage>
</organism>
<feature type="transmembrane region" description="Helical" evidence="3">
    <location>
        <begin position="154"/>
        <end position="174"/>
    </location>
</feature>
<feature type="domain" description="CBS" evidence="4">
    <location>
        <begin position="329"/>
        <end position="387"/>
    </location>
</feature>
<evidence type="ECO:0000313" key="6">
    <source>
        <dbReference type="Proteomes" id="UP001064896"/>
    </source>
</evidence>
<dbReference type="PROSITE" id="PS51371">
    <property type="entry name" value="CBS"/>
    <property type="match status" value="2"/>
</dbReference>
<evidence type="ECO:0000259" key="4">
    <source>
        <dbReference type="PROSITE" id="PS51371"/>
    </source>
</evidence>
<keyword evidence="3" id="KW-1133">Transmembrane helix</keyword>
<dbReference type="SMART" id="SM00116">
    <property type="entry name" value="CBS"/>
    <property type="match status" value="2"/>
</dbReference>
<dbReference type="Pfam" id="PF00571">
    <property type="entry name" value="CBS"/>
    <property type="match status" value="2"/>
</dbReference>
<dbReference type="PANTHER" id="PTHR43080:SF2">
    <property type="entry name" value="CBS DOMAIN-CONTAINING PROTEIN"/>
    <property type="match status" value="1"/>
</dbReference>
<dbReference type="CDD" id="cd04600">
    <property type="entry name" value="CBS_pair_HPP_assoc"/>
    <property type="match status" value="1"/>
</dbReference>
<evidence type="ECO:0000256" key="1">
    <source>
        <dbReference type="ARBA" id="ARBA00023122"/>
    </source>
</evidence>
<dbReference type="InterPro" id="IPR051257">
    <property type="entry name" value="Diverse_CBS-Domain"/>
</dbReference>
<feature type="transmembrane region" description="Helical" evidence="3">
    <location>
        <begin position="87"/>
        <end position="106"/>
    </location>
</feature>
<protein>
    <recommendedName>
        <fullName evidence="4">CBS domain-containing protein</fullName>
    </recommendedName>
</protein>
<feature type="transmembrane region" description="Helical" evidence="3">
    <location>
        <begin position="111"/>
        <end position="128"/>
    </location>
</feature>
<dbReference type="Gene3D" id="3.10.580.10">
    <property type="entry name" value="CBS-domain"/>
    <property type="match status" value="1"/>
</dbReference>
<dbReference type="EMBL" id="AP023081">
    <property type="protein sequence ID" value="BCD88927.1"/>
    <property type="molecule type" value="Genomic_DNA"/>
</dbReference>
<keyword evidence="1 2" id="KW-0129">CBS domain</keyword>
<dbReference type="Proteomes" id="UP001064896">
    <property type="component" value="Chromosome"/>
</dbReference>
<name>A0ABM7LH19_9PSED</name>
<feature type="domain" description="CBS" evidence="4">
    <location>
        <begin position="255"/>
        <end position="311"/>
    </location>
</feature>
<keyword evidence="3" id="KW-0812">Transmembrane</keyword>
<proteinExistence type="predicted"/>
<gene>
    <name evidence="5" type="ORF">PSm6_53340</name>
</gene>
<dbReference type="InterPro" id="IPR058581">
    <property type="entry name" value="TM_HPP"/>
</dbReference>
<dbReference type="Pfam" id="PF04982">
    <property type="entry name" value="TM_HPP"/>
    <property type="match status" value="1"/>
</dbReference>
<dbReference type="InterPro" id="IPR000644">
    <property type="entry name" value="CBS_dom"/>
</dbReference>
<dbReference type="RefSeq" id="WP_265168730.1">
    <property type="nucleotide sequence ID" value="NZ_AP023081.1"/>
</dbReference>
<accession>A0ABM7LH19</accession>
<evidence type="ECO:0000313" key="5">
    <source>
        <dbReference type="EMBL" id="BCD88927.1"/>
    </source>
</evidence>
<feature type="transmembrane region" description="Helical" evidence="3">
    <location>
        <begin position="60"/>
        <end position="81"/>
    </location>
</feature>
<keyword evidence="3" id="KW-0472">Membrane</keyword>